<dbReference type="GO" id="GO:0004462">
    <property type="term" value="F:lactoylglutathione lyase activity"/>
    <property type="evidence" value="ECO:0007669"/>
    <property type="project" value="InterPro"/>
</dbReference>
<keyword evidence="1" id="KW-0479">Metal-binding</keyword>
<name>A0A0M0BKZ7_9ARCH</name>
<reference evidence="3 4" key="1">
    <citation type="submission" date="2015-06" db="EMBL/GenBank/DDBJ databases">
        <title>New insights into the roles of widespread benthic archaea in carbon and nitrogen cycling.</title>
        <authorList>
            <person name="Lazar C.S."/>
            <person name="Baker B.J."/>
            <person name="Seitz K.W."/>
            <person name="Hyde A.S."/>
            <person name="Dick G.J."/>
            <person name="Hinrichs K.-U."/>
            <person name="Teske A.P."/>
        </authorList>
    </citation>
    <scope>NUCLEOTIDE SEQUENCE [LARGE SCALE GENOMIC DNA]</scope>
    <source>
        <strain evidence="3">DG-45</strain>
    </source>
</reference>
<comment type="caution">
    <text evidence="3">The sequence shown here is derived from an EMBL/GenBank/DDBJ whole genome shotgun (WGS) entry which is preliminary data.</text>
</comment>
<evidence type="ECO:0000256" key="1">
    <source>
        <dbReference type="ARBA" id="ARBA00022723"/>
    </source>
</evidence>
<evidence type="ECO:0000313" key="3">
    <source>
        <dbReference type="EMBL" id="KON29243.1"/>
    </source>
</evidence>
<accession>A0A0M0BKZ7</accession>
<dbReference type="InterPro" id="IPR029068">
    <property type="entry name" value="Glyas_Bleomycin-R_OHBP_Dase"/>
</dbReference>
<gene>
    <name evidence="3" type="ORF">AC482_07010</name>
</gene>
<protein>
    <recommendedName>
        <fullName evidence="2">VOC domain-containing protein</fullName>
    </recommendedName>
</protein>
<feature type="domain" description="VOC" evidence="2">
    <location>
        <begin position="6"/>
        <end position="119"/>
    </location>
</feature>
<dbReference type="PANTHER" id="PTHR21366">
    <property type="entry name" value="GLYOXALASE FAMILY PROTEIN"/>
    <property type="match status" value="1"/>
</dbReference>
<dbReference type="InterPro" id="IPR018146">
    <property type="entry name" value="Glyoxalase_1_CS"/>
</dbReference>
<dbReference type="InterPro" id="IPR037523">
    <property type="entry name" value="VOC_core"/>
</dbReference>
<organism evidence="3 4">
    <name type="scientific">miscellaneous Crenarchaeota group-15 archaeon DG-45</name>
    <dbReference type="NCBI Taxonomy" id="1685127"/>
    <lineage>
        <taxon>Archaea</taxon>
        <taxon>Candidatus Bathyarchaeota</taxon>
        <taxon>MCG-15</taxon>
    </lineage>
</organism>
<dbReference type="PROSITE" id="PS51819">
    <property type="entry name" value="VOC"/>
    <property type="match status" value="1"/>
</dbReference>
<dbReference type="SUPFAM" id="SSF54593">
    <property type="entry name" value="Glyoxalase/Bleomycin resistance protein/Dihydroxybiphenyl dioxygenase"/>
    <property type="match status" value="1"/>
</dbReference>
<dbReference type="Gene3D" id="3.10.180.10">
    <property type="entry name" value="2,3-Dihydroxybiphenyl 1,2-Dioxygenase, domain 1"/>
    <property type="match status" value="1"/>
</dbReference>
<dbReference type="InterPro" id="IPR050383">
    <property type="entry name" value="GlyoxalaseI/FosfomycinResist"/>
</dbReference>
<dbReference type="Proteomes" id="UP000037210">
    <property type="component" value="Unassembled WGS sequence"/>
</dbReference>
<dbReference type="PANTHER" id="PTHR21366:SF22">
    <property type="entry name" value="VOC DOMAIN-CONTAINING PROTEIN"/>
    <property type="match status" value="1"/>
</dbReference>
<sequence length="134" mass="14528">MTSPCSLDHVGIYVEDLERSLGFYAEALGLSERYRFSFGGSRIAVLDLNGGLLEIIQRPDAPAEPSRRSHVALRIDDYGNLIARLEEMGLGLRKVALGDGSRIAFFEDPDGHGIEIMEKGLSSIAEVVGDAPLP</sequence>
<dbReference type="AlphaFoldDB" id="A0A0M0BKZ7"/>
<evidence type="ECO:0000313" key="4">
    <source>
        <dbReference type="Proteomes" id="UP000037210"/>
    </source>
</evidence>
<dbReference type="GO" id="GO:0046872">
    <property type="term" value="F:metal ion binding"/>
    <property type="evidence" value="ECO:0007669"/>
    <property type="project" value="UniProtKB-KW"/>
</dbReference>
<dbReference type="InterPro" id="IPR004360">
    <property type="entry name" value="Glyas_Fos-R_dOase_dom"/>
</dbReference>
<proteinExistence type="predicted"/>
<dbReference type="EMBL" id="LFWZ01000071">
    <property type="protein sequence ID" value="KON29243.1"/>
    <property type="molecule type" value="Genomic_DNA"/>
</dbReference>
<evidence type="ECO:0000259" key="2">
    <source>
        <dbReference type="PROSITE" id="PS51819"/>
    </source>
</evidence>
<dbReference type="Pfam" id="PF00903">
    <property type="entry name" value="Glyoxalase"/>
    <property type="match status" value="1"/>
</dbReference>
<dbReference type="PROSITE" id="PS00934">
    <property type="entry name" value="GLYOXALASE_I_1"/>
    <property type="match status" value="1"/>
</dbReference>